<dbReference type="HOGENOM" id="CLU_2282692_0_0_1"/>
<organism evidence="1">
    <name type="scientific">Albugo laibachii Nc14</name>
    <dbReference type="NCBI Taxonomy" id="890382"/>
    <lineage>
        <taxon>Eukaryota</taxon>
        <taxon>Sar</taxon>
        <taxon>Stramenopiles</taxon>
        <taxon>Oomycota</taxon>
        <taxon>Peronosporomycetes</taxon>
        <taxon>Albuginales</taxon>
        <taxon>Albuginaceae</taxon>
        <taxon>Albugo</taxon>
    </lineage>
</organism>
<dbReference type="AlphaFoldDB" id="F0WKB5"/>
<gene>
    <name evidence="1" type="primary">AlNc14C131G6968</name>
    <name evidence="2" type="synonym">AlNc14C136G7089</name>
    <name evidence="1" type="ORF">ALNC14_078620</name>
    <name evidence="2" type="ORF">ALNC14_079990</name>
</gene>
<evidence type="ECO:0000313" key="2">
    <source>
        <dbReference type="EMBL" id="CCA21856.1"/>
    </source>
</evidence>
<dbReference type="EMBL" id="FR824181">
    <property type="protein sequence ID" value="CCA21856.1"/>
    <property type="molecule type" value="Genomic_DNA"/>
</dbReference>
<protein>
    <submittedName>
        <fullName evidence="1">Uncharacterized protein AlNc14C131G6968</fullName>
    </submittedName>
    <submittedName>
        <fullName evidence="2">Uncharacterized protein AlNc14C136G7089</fullName>
    </submittedName>
</protein>
<sequence length="102" mass="12439">MRLPQRLHRWHQLSHYYFNRWQYEGFKWMERMWYGQKDSNKAVCIPFMITMETRQQLSKAGFPNSMITELKPATAQTLVREKVTYSEYLKNRECKKIEADAN</sequence>
<proteinExistence type="predicted"/>
<name>F0WKB5_9STRA</name>
<evidence type="ECO:0000313" key="1">
    <source>
        <dbReference type="EMBL" id="CCA21719.1"/>
    </source>
</evidence>
<accession>F0WKB5</accession>
<reference evidence="1" key="2">
    <citation type="submission" date="2011-02" db="EMBL/GenBank/DDBJ databases">
        <authorList>
            <person name="MacLean D."/>
        </authorList>
    </citation>
    <scope>NUCLEOTIDE SEQUENCE</scope>
</reference>
<reference evidence="1" key="1">
    <citation type="journal article" date="2011" name="PLoS Biol.">
        <title>Gene gain and loss during evolution of obligate parasitism in the white rust pathogen of Arabidopsis thaliana.</title>
        <authorList>
            <person name="Kemen E."/>
            <person name="Gardiner A."/>
            <person name="Schultz-Larsen T."/>
            <person name="Kemen A.C."/>
            <person name="Balmuth A.L."/>
            <person name="Robert-Seilaniantz A."/>
            <person name="Bailey K."/>
            <person name="Holub E."/>
            <person name="Studholme D.J."/>
            <person name="Maclean D."/>
            <person name="Jones J.D."/>
        </authorList>
    </citation>
    <scope>NUCLEOTIDE SEQUENCE</scope>
</reference>
<dbReference type="EMBL" id="FR824176">
    <property type="protein sequence ID" value="CCA21719.1"/>
    <property type="molecule type" value="Genomic_DNA"/>
</dbReference>